<comment type="caution">
    <text evidence="2">The sequence shown here is derived from an EMBL/GenBank/DDBJ whole genome shotgun (WGS) entry which is preliminary data.</text>
</comment>
<dbReference type="InterPro" id="IPR036291">
    <property type="entry name" value="NAD(P)-bd_dom_sf"/>
</dbReference>
<dbReference type="InterPro" id="IPR000683">
    <property type="entry name" value="Gfo/Idh/MocA-like_OxRdtase_N"/>
</dbReference>
<sequence>MDLDACVIALPHDLHKDSTIRATESGLDVLCEKPIAKSVDEADEMIESVQKNDALLMVAESARYNRLIEKIGDIIKNKKIGEPVFGTWNDLHKFESWGYENRKWLNDPERAGGGHWISRGIHLISPLRNWFLSGGTGDVRKVFSTEY</sequence>
<organism evidence="2 3">
    <name type="scientific">candidate division MSBL1 archaeon SCGC-AAA259O05</name>
    <dbReference type="NCBI Taxonomy" id="1698271"/>
    <lineage>
        <taxon>Archaea</taxon>
        <taxon>Methanobacteriati</taxon>
        <taxon>Methanobacteriota</taxon>
        <taxon>candidate division MSBL1</taxon>
    </lineage>
</organism>
<keyword evidence="3" id="KW-1185">Reference proteome</keyword>
<evidence type="ECO:0000259" key="1">
    <source>
        <dbReference type="Pfam" id="PF01408"/>
    </source>
</evidence>
<dbReference type="AlphaFoldDB" id="A0A133V2L4"/>
<dbReference type="Proteomes" id="UP000070344">
    <property type="component" value="Unassembled WGS sequence"/>
</dbReference>
<evidence type="ECO:0000313" key="2">
    <source>
        <dbReference type="EMBL" id="KXB00673.1"/>
    </source>
</evidence>
<protein>
    <recommendedName>
        <fullName evidence="1">Gfo/Idh/MocA-like oxidoreductase N-terminal domain-containing protein</fullName>
    </recommendedName>
</protein>
<dbReference type="SUPFAM" id="SSF51735">
    <property type="entry name" value="NAD(P)-binding Rossmann-fold domains"/>
    <property type="match status" value="1"/>
</dbReference>
<dbReference type="Gene3D" id="3.30.360.10">
    <property type="entry name" value="Dihydrodipicolinate Reductase, domain 2"/>
    <property type="match status" value="1"/>
</dbReference>
<dbReference type="PANTHER" id="PTHR43249:SF1">
    <property type="entry name" value="D-GLUCOSIDE 3-DEHYDROGENASE"/>
    <property type="match status" value="1"/>
</dbReference>
<proteinExistence type="predicted"/>
<dbReference type="Gene3D" id="3.40.50.720">
    <property type="entry name" value="NAD(P)-binding Rossmann-like Domain"/>
    <property type="match status" value="1"/>
</dbReference>
<dbReference type="InterPro" id="IPR052515">
    <property type="entry name" value="Gfo/Idh/MocA_Oxidoreductase"/>
</dbReference>
<gene>
    <name evidence="2" type="ORF">AKJ41_03840</name>
</gene>
<name>A0A133V2L4_9EURY</name>
<evidence type="ECO:0000313" key="3">
    <source>
        <dbReference type="Proteomes" id="UP000070344"/>
    </source>
</evidence>
<dbReference type="GO" id="GO:0000166">
    <property type="term" value="F:nucleotide binding"/>
    <property type="evidence" value="ECO:0007669"/>
    <property type="project" value="InterPro"/>
</dbReference>
<reference evidence="2 3" key="1">
    <citation type="journal article" date="2016" name="Sci. Rep.">
        <title>Metabolic traits of an uncultured archaeal lineage -MSBL1- from brine pools of the Red Sea.</title>
        <authorList>
            <person name="Mwirichia R."/>
            <person name="Alam I."/>
            <person name="Rashid M."/>
            <person name="Vinu M."/>
            <person name="Ba-Alawi W."/>
            <person name="Anthony Kamau A."/>
            <person name="Kamanda Ngugi D."/>
            <person name="Goker M."/>
            <person name="Klenk H.P."/>
            <person name="Bajic V."/>
            <person name="Stingl U."/>
        </authorList>
    </citation>
    <scope>NUCLEOTIDE SEQUENCE [LARGE SCALE GENOMIC DNA]</scope>
    <source>
        <strain evidence="2">SCGC-AAA259O05</strain>
    </source>
</reference>
<dbReference type="PANTHER" id="PTHR43249">
    <property type="entry name" value="UDP-N-ACETYL-2-AMINO-2-DEOXY-D-GLUCURONATE OXIDASE"/>
    <property type="match status" value="1"/>
</dbReference>
<dbReference type="Pfam" id="PF01408">
    <property type="entry name" value="GFO_IDH_MocA"/>
    <property type="match status" value="1"/>
</dbReference>
<feature type="domain" description="Gfo/Idh/MocA-like oxidoreductase N-terminal" evidence="1">
    <location>
        <begin position="2"/>
        <end position="59"/>
    </location>
</feature>
<dbReference type="EMBL" id="LHXV01000044">
    <property type="protein sequence ID" value="KXB00673.1"/>
    <property type="molecule type" value="Genomic_DNA"/>
</dbReference>
<accession>A0A133V2L4</accession>